<evidence type="ECO:0008006" key="2">
    <source>
        <dbReference type="Google" id="ProtNLM"/>
    </source>
</evidence>
<dbReference type="EMBL" id="UINC01078974">
    <property type="protein sequence ID" value="SVC20539.1"/>
    <property type="molecule type" value="Genomic_DNA"/>
</dbReference>
<dbReference type="InterPro" id="IPR023198">
    <property type="entry name" value="PGP-like_dom2"/>
</dbReference>
<feature type="non-terminal residue" evidence="1">
    <location>
        <position position="177"/>
    </location>
</feature>
<dbReference type="Pfam" id="PF00702">
    <property type="entry name" value="Hydrolase"/>
    <property type="match status" value="1"/>
</dbReference>
<dbReference type="SFLD" id="SFLDS00003">
    <property type="entry name" value="Haloacid_Dehalogenase"/>
    <property type="match status" value="1"/>
</dbReference>
<dbReference type="NCBIfam" id="TIGR01509">
    <property type="entry name" value="HAD-SF-IA-v3"/>
    <property type="match status" value="1"/>
</dbReference>
<dbReference type="InterPro" id="IPR023214">
    <property type="entry name" value="HAD_sf"/>
</dbReference>
<gene>
    <name evidence="1" type="ORF">METZ01_LOCUS273393</name>
</gene>
<evidence type="ECO:0000313" key="1">
    <source>
        <dbReference type="EMBL" id="SVC20539.1"/>
    </source>
</evidence>
<protein>
    <recommendedName>
        <fullName evidence="2">HAD family hydrolase</fullName>
    </recommendedName>
</protein>
<dbReference type="Gene3D" id="3.40.50.1000">
    <property type="entry name" value="HAD superfamily/HAD-like"/>
    <property type="match status" value="1"/>
</dbReference>
<sequence>MKPRGLIFDCDGTLVDSMPLHWRAWDTVCQRYGIEFSEKRHYAMGGIPSRKILAMLKEEQGLDFDPDEVSREKEVAYLPLMPEVELIEPVAAIAREHRGRIPMAVATGGRTQFIRPLLERLEIADWFSALVTSDDVANPKPAPDTFLQAAALLGVPAEECRAYEDTDLGMESIRAAG</sequence>
<dbReference type="SUPFAM" id="SSF56784">
    <property type="entry name" value="HAD-like"/>
    <property type="match status" value="1"/>
</dbReference>
<dbReference type="InterPro" id="IPR006439">
    <property type="entry name" value="HAD-SF_hydro_IA"/>
</dbReference>
<proteinExistence type="predicted"/>
<organism evidence="1">
    <name type="scientific">marine metagenome</name>
    <dbReference type="NCBI Taxonomy" id="408172"/>
    <lineage>
        <taxon>unclassified sequences</taxon>
        <taxon>metagenomes</taxon>
        <taxon>ecological metagenomes</taxon>
    </lineage>
</organism>
<dbReference type="GO" id="GO:0050308">
    <property type="term" value="F:sugar-phosphatase activity"/>
    <property type="evidence" value="ECO:0007669"/>
    <property type="project" value="TreeGrafter"/>
</dbReference>
<dbReference type="SFLD" id="SFLDG01129">
    <property type="entry name" value="C1.5:_HAD__Beta-PGM__Phosphata"/>
    <property type="match status" value="1"/>
</dbReference>
<dbReference type="CDD" id="cd07505">
    <property type="entry name" value="HAD_BPGM-like"/>
    <property type="match status" value="1"/>
</dbReference>
<accession>A0A382K8N0</accession>
<dbReference type="AlphaFoldDB" id="A0A382K8N0"/>
<name>A0A382K8N0_9ZZZZ</name>
<dbReference type="PANTHER" id="PTHR43481:SF4">
    <property type="entry name" value="GLYCEROL-1-PHOSPHATE PHOSPHOHYDROLASE 1-RELATED"/>
    <property type="match status" value="1"/>
</dbReference>
<dbReference type="InterPro" id="IPR036412">
    <property type="entry name" value="HAD-like_sf"/>
</dbReference>
<dbReference type="InterPro" id="IPR051806">
    <property type="entry name" value="HAD-like_SPP"/>
</dbReference>
<reference evidence="1" key="1">
    <citation type="submission" date="2018-05" db="EMBL/GenBank/DDBJ databases">
        <authorList>
            <person name="Lanie J.A."/>
            <person name="Ng W.-L."/>
            <person name="Kazmierczak K.M."/>
            <person name="Andrzejewski T.M."/>
            <person name="Davidsen T.M."/>
            <person name="Wayne K.J."/>
            <person name="Tettelin H."/>
            <person name="Glass J.I."/>
            <person name="Rusch D."/>
            <person name="Podicherti R."/>
            <person name="Tsui H.-C.T."/>
            <person name="Winkler M.E."/>
        </authorList>
    </citation>
    <scope>NUCLEOTIDE SEQUENCE</scope>
</reference>
<dbReference type="Gene3D" id="1.10.150.240">
    <property type="entry name" value="Putative phosphatase, domain 2"/>
    <property type="match status" value="1"/>
</dbReference>
<dbReference type="PANTHER" id="PTHR43481">
    <property type="entry name" value="FRUCTOSE-1-PHOSPHATE PHOSPHATASE"/>
    <property type="match status" value="1"/>
</dbReference>